<evidence type="ECO:0000259" key="1">
    <source>
        <dbReference type="SMART" id="SM00864"/>
    </source>
</evidence>
<proteinExistence type="predicted"/>
<gene>
    <name evidence="2" type="primary">ftsZ7</name>
    <name evidence="2" type="ordered locus">OE_6337R</name>
</gene>
<dbReference type="EMBL" id="AM774417">
    <property type="protein sequence ID" value="CAP15406.2"/>
    <property type="molecule type" value="Genomic_DNA"/>
</dbReference>
<dbReference type="HOGENOM" id="CLU_638745_0_0_2"/>
<name>B0R9A1_HALS3</name>
<geneLocation type="plasmid" evidence="2 3">
    <name>PHS2</name>
</geneLocation>
<dbReference type="InterPro" id="IPR003008">
    <property type="entry name" value="Tubulin_FtsZ_GTPase"/>
</dbReference>
<evidence type="ECO:0000313" key="3">
    <source>
        <dbReference type="Proteomes" id="UP000001321"/>
    </source>
</evidence>
<protein>
    <submittedName>
        <fullName evidence="2">FtsZ family protein, noncanonical</fullName>
    </submittedName>
</protein>
<evidence type="ECO:0000313" key="2">
    <source>
        <dbReference type="EMBL" id="CAP15406.2"/>
    </source>
</evidence>
<feature type="domain" description="Tubulin/FtsZ GTPase" evidence="1">
    <location>
        <begin position="17"/>
        <end position="225"/>
    </location>
</feature>
<dbReference type="SUPFAM" id="SSF52490">
    <property type="entry name" value="Tubulin nucleotide-binding domain-like"/>
    <property type="match status" value="1"/>
</dbReference>
<dbReference type="GO" id="GO:0005525">
    <property type="term" value="F:GTP binding"/>
    <property type="evidence" value="ECO:0007669"/>
    <property type="project" value="InterPro"/>
</dbReference>
<keyword evidence="2" id="KW-0614">Plasmid</keyword>
<dbReference type="EnsemblBacteria" id="CAP15406">
    <property type="protein sequence ID" value="CAP15406"/>
    <property type="gene ID" value="OE_6337R"/>
</dbReference>
<dbReference type="Gene3D" id="3.40.50.1440">
    <property type="entry name" value="Tubulin/FtsZ, GTPase domain"/>
    <property type="match status" value="1"/>
</dbReference>
<sequence>MVYLFVGTGQAGSAIVDDVFANEGMRIEGAPLALNSTVRDLENLSNIGDDRWIGISESDGLVPGTEAGFEERVTGGFGRRPERADETMEDHRQDLVSMLGERFGEVGNVPFAFVFLGLGGGTGCGIAPHVIEAIRGYAAGDVKVIAIGILPNTQDPVFDASDDEVSAGRQAKNTVYGLDRLEDTADGIVLVDNQRLGYEDAAEGRFSEYNEYVAGSIVDLVAGPVVEQIDPGEFEDVDAPIIDIQDIVTSLSLGEETGYGTIGRSVEMTKSLPGYFLPGVGKQDVDAAELAYTAQAKQSVEAVSFADAQKALANVRAPREYISGSRRIDVSEIRRRLRGHTSEVNLGMVPSNRNLVSCTTLYTFRREDVDRIDEIEEIAETHAT</sequence>
<dbReference type="InterPro" id="IPR036525">
    <property type="entry name" value="Tubulin/FtsZ_GTPase_sf"/>
</dbReference>
<accession>B0R9A1</accession>
<dbReference type="SMART" id="SM00864">
    <property type="entry name" value="Tubulin"/>
    <property type="match status" value="1"/>
</dbReference>
<dbReference type="KEGG" id="hsl:OE_6337R"/>
<reference evidence="2 3" key="1">
    <citation type="journal article" date="2008" name="Genomics">
        <title>Evolution in the laboratory: the genome of Halobacterium salinarum strain R1 compared to that of strain NRC-1.</title>
        <authorList>
            <person name="Pfeiffer F."/>
            <person name="Schuster S.C."/>
            <person name="Broicher A."/>
            <person name="Falb M."/>
            <person name="Palm P."/>
            <person name="Rodewald K."/>
            <person name="Ruepp A."/>
            <person name="Soppa J."/>
            <person name="Tittor J."/>
            <person name="Oesterhelt D."/>
        </authorList>
    </citation>
    <scope>NUCLEOTIDE SEQUENCE [LARGE SCALE GENOMIC DNA]</scope>
    <source>
        <strain evidence="3">ATCC 29341 / DSM 671 / R1</strain>
        <plasmid evidence="3">Plasmid PHS2</plasmid>
    </source>
</reference>
<dbReference type="AlphaFoldDB" id="B0R9A1"/>
<organism evidence="2 3">
    <name type="scientific">Halobacterium salinarum (strain ATCC 29341 / DSM 671 / R1)</name>
    <dbReference type="NCBI Taxonomy" id="478009"/>
    <lineage>
        <taxon>Archaea</taxon>
        <taxon>Methanobacteriati</taxon>
        <taxon>Methanobacteriota</taxon>
        <taxon>Stenosarchaea group</taxon>
        <taxon>Halobacteria</taxon>
        <taxon>Halobacteriales</taxon>
        <taxon>Halobacteriaceae</taxon>
        <taxon>Halobacterium</taxon>
        <taxon>Halobacterium salinarum NRC-34001</taxon>
    </lineage>
</organism>
<dbReference type="Pfam" id="PF00091">
    <property type="entry name" value="Tubulin"/>
    <property type="match status" value="1"/>
</dbReference>
<dbReference type="Proteomes" id="UP000001321">
    <property type="component" value="Plasmid PHS2"/>
</dbReference>